<organism evidence="15">
    <name type="scientific">Brachypodium distachyon</name>
    <name type="common">Purple false brome</name>
    <name type="synonym">Trachynia distachya</name>
    <dbReference type="NCBI Taxonomy" id="15368"/>
    <lineage>
        <taxon>Eukaryota</taxon>
        <taxon>Viridiplantae</taxon>
        <taxon>Streptophyta</taxon>
        <taxon>Embryophyta</taxon>
        <taxon>Tracheophyta</taxon>
        <taxon>Spermatophyta</taxon>
        <taxon>Magnoliopsida</taxon>
        <taxon>Liliopsida</taxon>
        <taxon>Poales</taxon>
        <taxon>Poaceae</taxon>
        <taxon>BOP clade</taxon>
        <taxon>Pooideae</taxon>
        <taxon>Stipodae</taxon>
        <taxon>Brachypodieae</taxon>
        <taxon>Brachypodium</taxon>
    </lineage>
</organism>
<comment type="catalytic activity">
    <reaction evidence="9">
        <text>a D-hexose + ATP = a D-hexose 6-phosphate + ADP + H(+)</text>
        <dbReference type="Rhea" id="RHEA:22740"/>
        <dbReference type="ChEBI" id="CHEBI:4194"/>
        <dbReference type="ChEBI" id="CHEBI:15378"/>
        <dbReference type="ChEBI" id="CHEBI:30616"/>
        <dbReference type="ChEBI" id="CHEBI:229467"/>
        <dbReference type="ChEBI" id="CHEBI:456216"/>
        <dbReference type="EC" id="2.7.1.1"/>
    </reaction>
    <physiologicalReaction direction="left-to-right" evidence="9">
        <dbReference type="Rhea" id="RHEA:22741"/>
    </physiologicalReaction>
</comment>
<dbReference type="InterPro" id="IPR019807">
    <property type="entry name" value="Hexokinase_BS"/>
</dbReference>
<dbReference type="GO" id="GO:0005524">
    <property type="term" value="F:ATP binding"/>
    <property type="evidence" value="ECO:0007669"/>
    <property type="project" value="UniProtKB-UniRule"/>
</dbReference>
<dbReference type="PROSITE" id="PS00378">
    <property type="entry name" value="HEXOKINASE_1"/>
    <property type="match status" value="1"/>
</dbReference>
<evidence type="ECO:0000256" key="2">
    <source>
        <dbReference type="ARBA" id="ARBA00005028"/>
    </source>
</evidence>
<dbReference type="GO" id="GO:0005739">
    <property type="term" value="C:mitochondrion"/>
    <property type="evidence" value="ECO:0000318"/>
    <property type="project" value="GO_Central"/>
</dbReference>
<evidence type="ECO:0000256" key="1">
    <source>
        <dbReference type="ARBA" id="ARBA00004888"/>
    </source>
</evidence>
<dbReference type="UniPathway" id="UPA00242"/>
<dbReference type="UniPathway" id="UPA00109">
    <property type="reaction ID" value="UER00180"/>
</dbReference>
<dbReference type="STRING" id="15368.A0A2K2DAV2"/>
<dbReference type="FunCoup" id="A0A2K2DAV2">
    <property type="interactions" value="2190"/>
</dbReference>
<comment type="catalytic activity">
    <reaction evidence="10">
        <text>D-fructose + ATP = D-fructose 6-phosphate + ADP + H(+)</text>
        <dbReference type="Rhea" id="RHEA:16125"/>
        <dbReference type="ChEBI" id="CHEBI:15378"/>
        <dbReference type="ChEBI" id="CHEBI:30616"/>
        <dbReference type="ChEBI" id="CHEBI:37721"/>
        <dbReference type="ChEBI" id="CHEBI:61527"/>
        <dbReference type="ChEBI" id="CHEBI:456216"/>
        <dbReference type="EC" id="2.7.1.1"/>
    </reaction>
    <physiologicalReaction direction="left-to-right" evidence="10">
        <dbReference type="Rhea" id="RHEA:16126"/>
    </physiologicalReaction>
</comment>
<evidence type="ECO:0000256" key="7">
    <source>
        <dbReference type="ARBA" id="ARBA00022840"/>
    </source>
</evidence>
<accession>A0A2K2DAV2</accession>
<dbReference type="PANTHER" id="PTHR19443:SF19">
    <property type="entry name" value="HEXOKINASE-10"/>
    <property type="match status" value="1"/>
</dbReference>
<keyword evidence="17" id="KW-1185">Reference proteome</keyword>
<dbReference type="GO" id="GO:0004340">
    <property type="term" value="F:glucokinase activity"/>
    <property type="evidence" value="ECO:0007669"/>
    <property type="project" value="UniProtKB-ARBA"/>
</dbReference>
<dbReference type="InterPro" id="IPR001312">
    <property type="entry name" value="Hexokinase"/>
</dbReference>
<comment type="pathway">
    <text evidence="1">Carbohydrate degradation; glycolysis; D-glyceraldehyde 3-phosphate and glycerone phosphate from D-glucose: step 1/4.</text>
</comment>
<dbReference type="SUPFAM" id="SSF53067">
    <property type="entry name" value="Actin-like ATPase domain"/>
    <property type="match status" value="2"/>
</dbReference>
<evidence type="ECO:0000313" key="15">
    <source>
        <dbReference type="EMBL" id="PNT71409.1"/>
    </source>
</evidence>
<dbReference type="AlphaFoldDB" id="A0A2K2DAV2"/>
<dbReference type="Gene3D" id="3.30.420.40">
    <property type="match status" value="1"/>
</dbReference>
<evidence type="ECO:0000256" key="8">
    <source>
        <dbReference type="ARBA" id="ARBA00023152"/>
    </source>
</evidence>
<dbReference type="GO" id="GO:0005536">
    <property type="term" value="F:D-glucose binding"/>
    <property type="evidence" value="ECO:0007669"/>
    <property type="project" value="InterPro"/>
</dbReference>
<reference evidence="15" key="2">
    <citation type="submission" date="2017-06" db="EMBL/GenBank/DDBJ databases">
        <title>WGS assembly of Brachypodium distachyon.</title>
        <authorList>
            <consortium name="The International Brachypodium Initiative"/>
            <person name="Lucas S."/>
            <person name="Harmon-Smith M."/>
            <person name="Lail K."/>
            <person name="Tice H."/>
            <person name="Grimwood J."/>
            <person name="Bruce D."/>
            <person name="Barry K."/>
            <person name="Shu S."/>
            <person name="Lindquist E."/>
            <person name="Wang M."/>
            <person name="Pitluck S."/>
            <person name="Vogel J.P."/>
            <person name="Garvin D.F."/>
            <person name="Mockler T.C."/>
            <person name="Schmutz J."/>
            <person name="Rokhsar D."/>
            <person name="Bevan M.W."/>
        </authorList>
    </citation>
    <scope>NUCLEOTIDE SEQUENCE</scope>
    <source>
        <strain evidence="15">Bd21</strain>
    </source>
</reference>
<evidence type="ECO:0000259" key="13">
    <source>
        <dbReference type="Pfam" id="PF00349"/>
    </source>
</evidence>
<evidence type="ECO:0000313" key="17">
    <source>
        <dbReference type="Proteomes" id="UP000008810"/>
    </source>
</evidence>
<keyword evidence="7 12" id="KW-0067">ATP-binding</keyword>
<evidence type="ECO:0000256" key="4">
    <source>
        <dbReference type="ARBA" id="ARBA00022679"/>
    </source>
</evidence>
<dbReference type="InterPro" id="IPR043129">
    <property type="entry name" value="ATPase_NBD"/>
</dbReference>
<dbReference type="Gene3D" id="3.40.367.20">
    <property type="match status" value="1"/>
</dbReference>
<comment type="catalytic activity">
    <reaction evidence="11">
        <text>D-glucose + ATP = D-glucose 6-phosphate + ADP + H(+)</text>
        <dbReference type="Rhea" id="RHEA:17825"/>
        <dbReference type="ChEBI" id="CHEBI:4167"/>
        <dbReference type="ChEBI" id="CHEBI:15378"/>
        <dbReference type="ChEBI" id="CHEBI:30616"/>
        <dbReference type="ChEBI" id="CHEBI:61548"/>
        <dbReference type="ChEBI" id="CHEBI:456216"/>
        <dbReference type="EC" id="2.7.1.1"/>
    </reaction>
    <physiologicalReaction direction="left-to-right" evidence="11">
        <dbReference type="Rhea" id="RHEA:17826"/>
    </physiologicalReaction>
</comment>
<keyword evidence="4 12" id="KW-0808">Transferase</keyword>
<reference evidence="15 16" key="1">
    <citation type="journal article" date="2010" name="Nature">
        <title>Genome sequencing and analysis of the model grass Brachypodium distachyon.</title>
        <authorList>
            <consortium name="International Brachypodium Initiative"/>
        </authorList>
    </citation>
    <scope>NUCLEOTIDE SEQUENCE [LARGE SCALE GENOMIC DNA]</scope>
    <source>
        <strain evidence="15 16">Bd21</strain>
    </source>
</reference>
<proteinExistence type="inferred from homology"/>
<dbReference type="RefSeq" id="XP_003566310.1">
    <property type="nucleotide sequence ID" value="XM_003566262.4"/>
</dbReference>
<dbReference type="Pfam" id="PF00349">
    <property type="entry name" value="Hexokinase_1"/>
    <property type="match status" value="1"/>
</dbReference>
<keyword evidence="5 12" id="KW-0547">Nucleotide-binding</keyword>
<dbReference type="InterPro" id="IPR022672">
    <property type="entry name" value="Hexokinase_N"/>
</dbReference>
<evidence type="ECO:0000256" key="5">
    <source>
        <dbReference type="ARBA" id="ARBA00022741"/>
    </source>
</evidence>
<evidence type="ECO:0000256" key="9">
    <source>
        <dbReference type="ARBA" id="ARBA00044613"/>
    </source>
</evidence>
<evidence type="ECO:0000256" key="12">
    <source>
        <dbReference type="RuleBase" id="RU362007"/>
    </source>
</evidence>
<dbReference type="GO" id="GO:0001678">
    <property type="term" value="P:intracellular glucose homeostasis"/>
    <property type="evidence" value="ECO:0007669"/>
    <property type="project" value="InterPro"/>
</dbReference>
<gene>
    <name evidence="16" type="primary">LOC100844559</name>
    <name evidence="15" type="ORF">BRADI_2g27150v3</name>
</gene>
<feature type="domain" description="Hexokinase C-terminal" evidence="14">
    <location>
        <begin position="240"/>
        <end position="488"/>
    </location>
</feature>
<evidence type="ECO:0000256" key="11">
    <source>
        <dbReference type="ARBA" id="ARBA00048160"/>
    </source>
</evidence>
<dbReference type="EC" id="2.7.1.-" evidence="12"/>
<dbReference type="PRINTS" id="PR00475">
    <property type="entry name" value="HEXOKINASE"/>
</dbReference>
<dbReference type="InterPro" id="IPR022673">
    <property type="entry name" value="Hexokinase_C"/>
</dbReference>
<dbReference type="Gramene" id="PNT71409">
    <property type="protein sequence ID" value="PNT71409"/>
    <property type="gene ID" value="BRADI_2g27150v3"/>
</dbReference>
<dbReference type="PROSITE" id="PS51257">
    <property type="entry name" value="PROKAR_LIPOPROTEIN"/>
    <property type="match status" value="1"/>
</dbReference>
<protein>
    <recommendedName>
        <fullName evidence="12">Phosphotransferase</fullName>
        <ecNumber evidence="12">2.7.1.-</ecNumber>
    </recommendedName>
</protein>
<evidence type="ECO:0000256" key="6">
    <source>
        <dbReference type="ARBA" id="ARBA00022777"/>
    </source>
</evidence>
<name>A0A2K2DAV2_BRADI</name>
<sequence length="505" mass="55088">MGRAAGWLQVAAAAGCAVAAWALAAAMVKERVAAWKQWLRAVEVVREFEESFETPTERLQRVVNSLAIEMFAGLASENASKVRMLLTCVDRLPNWNEEGIYYAIDIGGTSFRVLKVQLGAGYTIIDKKVQLQPIPTKGTIEDFFNFIASTLKNFIEKEGDKGKALGFTFSFPIEQFSITSGSLIRWTKEFSIEEAVGKDVAQCLNEALVRNGMHLQVNALMNNTVGTLALGHYYDKDTVAAVIIGAGTNACYIESNEAITKGQGLLTNSGRMVVNVEWGSFRPPQIPLTPYDICFNNETQNYYDQGFEKMISGVYLGEIARLVFHKMAQVSDVFGTAVDGLAIPFTLSTPCLAAIREDDSGDLREVGRRLEEHLKISNVPLKTRRLVQRVCDIVTRRAARLAAAGIVALLQKIGRDGTCGGTTRVRRITGMPKRSVIAIEGGLIQGYAAFREYMNEAVGEILGEEIAATVVLRMVEEGSGIGAALVAAAYSSNQHNSIHVGMVQT</sequence>
<reference evidence="16" key="3">
    <citation type="submission" date="2018-08" db="UniProtKB">
        <authorList>
            <consortium name="EnsemblPlants"/>
        </authorList>
    </citation>
    <scope>IDENTIFICATION</scope>
    <source>
        <strain evidence="16">cv. Bd21</strain>
    </source>
</reference>
<keyword evidence="8 12" id="KW-0324">Glycolysis</keyword>
<dbReference type="FunFam" id="3.30.420.40:FF:000034">
    <property type="entry name" value="Phosphotransferase"/>
    <property type="match status" value="1"/>
</dbReference>
<dbReference type="ExpressionAtlas" id="A0A2K2DAV2">
    <property type="expression patterns" value="baseline"/>
</dbReference>
<comment type="pathway">
    <text evidence="2">Carbohydrate metabolism; hexose metabolism.</text>
</comment>
<dbReference type="Proteomes" id="UP000008810">
    <property type="component" value="Chromosome 2"/>
</dbReference>
<dbReference type="KEGG" id="bdi:100844559"/>
<dbReference type="PANTHER" id="PTHR19443">
    <property type="entry name" value="HEXOKINASE"/>
    <property type="match status" value="1"/>
</dbReference>
<feature type="domain" description="Hexokinase N-terminal" evidence="13">
    <location>
        <begin position="45"/>
        <end position="233"/>
    </location>
</feature>
<keyword evidence="6 12" id="KW-0418">Kinase</keyword>
<dbReference type="Pfam" id="PF03727">
    <property type="entry name" value="Hexokinase_2"/>
    <property type="match status" value="1"/>
</dbReference>
<dbReference type="GO" id="GO:0019318">
    <property type="term" value="P:hexose metabolic process"/>
    <property type="evidence" value="ECO:0007669"/>
    <property type="project" value="UniProtKB-UniPathway"/>
</dbReference>
<evidence type="ECO:0000256" key="3">
    <source>
        <dbReference type="ARBA" id="ARBA00009225"/>
    </source>
</evidence>
<evidence type="ECO:0000259" key="14">
    <source>
        <dbReference type="Pfam" id="PF03727"/>
    </source>
</evidence>
<dbReference type="GeneID" id="100844559"/>
<dbReference type="PROSITE" id="PS51748">
    <property type="entry name" value="HEXOKINASE_2"/>
    <property type="match status" value="1"/>
</dbReference>
<dbReference type="GO" id="GO:0005829">
    <property type="term" value="C:cytosol"/>
    <property type="evidence" value="ECO:0000318"/>
    <property type="project" value="GO_Central"/>
</dbReference>
<dbReference type="EnsemblPlants" id="PNT71409">
    <property type="protein sequence ID" value="PNT71409"/>
    <property type="gene ID" value="BRADI_2g27150v3"/>
</dbReference>
<evidence type="ECO:0000313" key="16">
    <source>
        <dbReference type="EnsemblPlants" id="PNT71409"/>
    </source>
</evidence>
<dbReference type="OrthoDB" id="419537at2759"/>
<comment type="similarity">
    <text evidence="3 12">Belongs to the hexokinase family.</text>
</comment>
<dbReference type="EMBL" id="CM000881">
    <property type="protein sequence ID" value="PNT71409.1"/>
    <property type="molecule type" value="Genomic_DNA"/>
</dbReference>
<evidence type="ECO:0000256" key="10">
    <source>
        <dbReference type="ARBA" id="ARBA00047905"/>
    </source>
</evidence>
<dbReference type="GO" id="GO:0006096">
    <property type="term" value="P:glycolytic process"/>
    <property type="evidence" value="ECO:0007669"/>
    <property type="project" value="UniProtKB-UniPathway"/>
</dbReference>